<comment type="caution">
    <text evidence="2">The sequence shown here is derived from an EMBL/GenBank/DDBJ whole genome shotgun (WGS) entry which is preliminary data.</text>
</comment>
<feature type="chain" id="PRO_5020989475" description="Curli production assembly/transport component CsgG" evidence="1">
    <location>
        <begin position="22"/>
        <end position="401"/>
    </location>
</feature>
<dbReference type="AlphaFoldDB" id="A0A4R1KAB5"/>
<evidence type="ECO:0008006" key="4">
    <source>
        <dbReference type="Google" id="ProtNLM"/>
    </source>
</evidence>
<protein>
    <recommendedName>
        <fullName evidence="4">Curli production assembly/transport component CsgG</fullName>
    </recommendedName>
</protein>
<accession>A0A4R1KAB5</accession>
<dbReference type="InterPro" id="IPR005534">
    <property type="entry name" value="Curli_assmbl/transp-comp_CsgG"/>
</dbReference>
<dbReference type="Gene3D" id="3.40.50.10610">
    <property type="entry name" value="ABC-type transport auxiliary lipoprotein component"/>
    <property type="match status" value="1"/>
</dbReference>
<dbReference type="PROSITE" id="PS51257">
    <property type="entry name" value="PROKAR_LIPOPROTEIN"/>
    <property type="match status" value="1"/>
</dbReference>
<evidence type="ECO:0000256" key="1">
    <source>
        <dbReference type="SAM" id="SignalP"/>
    </source>
</evidence>
<proteinExistence type="predicted"/>
<feature type="signal peptide" evidence="1">
    <location>
        <begin position="1"/>
        <end position="21"/>
    </location>
</feature>
<reference evidence="2 3" key="1">
    <citation type="submission" date="2019-03" db="EMBL/GenBank/DDBJ databases">
        <title>Genomic Encyclopedia of Type Strains, Phase IV (KMG-IV): sequencing the most valuable type-strain genomes for metagenomic binning, comparative biology and taxonomic classification.</title>
        <authorList>
            <person name="Goeker M."/>
        </authorList>
    </citation>
    <scope>NUCLEOTIDE SEQUENCE [LARGE SCALE GENOMIC DNA]</scope>
    <source>
        <strain evidence="2 3">DSM 24984</strain>
    </source>
</reference>
<evidence type="ECO:0000313" key="2">
    <source>
        <dbReference type="EMBL" id="TCK60977.1"/>
    </source>
</evidence>
<dbReference type="OrthoDB" id="9803653at2"/>
<dbReference type="EMBL" id="SMGG01000004">
    <property type="protein sequence ID" value="TCK60977.1"/>
    <property type="molecule type" value="Genomic_DNA"/>
</dbReference>
<dbReference type="GO" id="GO:0030288">
    <property type="term" value="C:outer membrane-bounded periplasmic space"/>
    <property type="evidence" value="ECO:0007669"/>
    <property type="project" value="InterPro"/>
</dbReference>
<dbReference type="Pfam" id="PF03783">
    <property type="entry name" value="CsgG"/>
    <property type="match status" value="1"/>
</dbReference>
<keyword evidence="1" id="KW-0732">Signal</keyword>
<evidence type="ECO:0000313" key="3">
    <source>
        <dbReference type="Proteomes" id="UP000294614"/>
    </source>
</evidence>
<name>A0A4R1KAB5_9BACT</name>
<dbReference type="Proteomes" id="UP000294614">
    <property type="component" value="Unassembled WGS sequence"/>
</dbReference>
<sequence>MFKVVRYTAMMSGLLVLTACTGGGPKVDPMSYQISPADAERIEIPNVCRASYKIEMPRVAVVEFANNTTYGEMTATNTNIDTKGTRKSVSAGAVGVVAAPGAAGIGYVGANRTDVQVNTQIDTFQRQFSSKVGEYAQSAVENTISKMGGTQMFDRKKLDKILSEQKFQMTMADPATAVKLGKMAGVQYIITGSVDNIATKYIEKIDNNNNVGGGLGAALSIGTALANTQTGWNVNVEMTVQLLDVESGQIIISQKATGREVAGTARNFNPEMALTAAKKALGEAVDDIRPLFSEKFAQKGYIQQLRGNKKVALVNIGSEKGIQSGQKLEVFDFLEIVDPMTNASSCNMSVIPVDITVSDQVQPGQSWVLIDGKPEVTARLKVGSIIQRKKLEGQSVFKKMF</sequence>
<keyword evidence="3" id="KW-1185">Reference proteome</keyword>
<dbReference type="RefSeq" id="WP_132873833.1">
    <property type="nucleotide sequence ID" value="NZ_JAJUHT010000001.1"/>
</dbReference>
<gene>
    <name evidence="2" type="ORF">C8D98_1858</name>
</gene>
<organism evidence="2 3">
    <name type="scientific">Seleniivibrio woodruffii</name>
    <dbReference type="NCBI Taxonomy" id="1078050"/>
    <lineage>
        <taxon>Bacteria</taxon>
        <taxon>Pseudomonadati</taxon>
        <taxon>Deferribacterota</taxon>
        <taxon>Deferribacteres</taxon>
        <taxon>Deferribacterales</taxon>
        <taxon>Geovibrionaceae</taxon>
        <taxon>Seleniivibrio</taxon>
    </lineage>
</organism>